<proteinExistence type="predicted"/>
<accession>U6MRG3</accession>
<dbReference type="VEuPathDB" id="ToxoDB:ENH_00025570"/>
<sequence>MDKLFRRGEAHEAYEVNYTADLNEPEAAAAQQQQQQQQQLLLQQQQQQQHAAAKTAKALDALQWSAAAAAEK</sequence>
<evidence type="ECO:0000313" key="1">
    <source>
        <dbReference type="EMBL" id="CDJ66812.1"/>
    </source>
</evidence>
<dbReference type="GeneID" id="25472726"/>
<name>U6MRG3_9EIME</name>
<protein>
    <submittedName>
        <fullName evidence="1">Uncharacterized protein</fullName>
    </submittedName>
</protein>
<reference evidence="1" key="1">
    <citation type="submission" date="2013-10" db="EMBL/GenBank/DDBJ databases">
        <title>Genomic analysis of the causative agents of coccidiosis in chickens.</title>
        <authorList>
            <person name="Reid A.J."/>
            <person name="Blake D."/>
            <person name="Billington K."/>
            <person name="Browne H."/>
            <person name="Dunn M."/>
            <person name="Hung S."/>
            <person name="Kawahara F."/>
            <person name="Miranda-Saavedra D."/>
            <person name="Mourier T."/>
            <person name="Nagra H."/>
            <person name="Otto T.D."/>
            <person name="Rawlings N."/>
            <person name="Sanchez A."/>
            <person name="Sanders M."/>
            <person name="Subramaniam C."/>
            <person name="Tay Y."/>
            <person name="Dear P."/>
            <person name="Doerig C."/>
            <person name="Gruber A."/>
            <person name="Parkinson J."/>
            <person name="Shirley M."/>
            <person name="Wan K.L."/>
            <person name="Berriman M."/>
            <person name="Tomley F."/>
            <person name="Pain A."/>
        </authorList>
    </citation>
    <scope>NUCLEOTIDE SEQUENCE [LARGE SCALE GENOMIC DNA]</scope>
    <source>
        <strain evidence="1">Houghton</strain>
    </source>
</reference>
<evidence type="ECO:0000313" key="2">
    <source>
        <dbReference type="Proteomes" id="UP000030754"/>
    </source>
</evidence>
<dbReference type="EMBL" id="HG723834">
    <property type="protein sequence ID" value="CDJ66812.1"/>
    <property type="molecule type" value="Genomic_DNA"/>
</dbReference>
<dbReference type="Proteomes" id="UP000030754">
    <property type="component" value="Unassembled WGS sequence"/>
</dbReference>
<dbReference type="AlphaFoldDB" id="U6MRG3"/>
<dbReference type="RefSeq" id="XP_013435279.1">
    <property type="nucleotide sequence ID" value="XM_013579825.1"/>
</dbReference>
<gene>
    <name evidence="1" type="ORF">ENH_00025570</name>
</gene>
<organism evidence="1 2">
    <name type="scientific">Eimeria necatrix</name>
    <dbReference type="NCBI Taxonomy" id="51315"/>
    <lineage>
        <taxon>Eukaryota</taxon>
        <taxon>Sar</taxon>
        <taxon>Alveolata</taxon>
        <taxon>Apicomplexa</taxon>
        <taxon>Conoidasida</taxon>
        <taxon>Coccidia</taxon>
        <taxon>Eucoccidiorida</taxon>
        <taxon>Eimeriorina</taxon>
        <taxon>Eimeriidae</taxon>
        <taxon>Eimeria</taxon>
    </lineage>
</organism>
<reference evidence="1" key="2">
    <citation type="submission" date="2013-10" db="EMBL/GenBank/DDBJ databases">
        <authorList>
            <person name="Aslett M."/>
        </authorList>
    </citation>
    <scope>NUCLEOTIDE SEQUENCE [LARGE SCALE GENOMIC DNA]</scope>
    <source>
        <strain evidence="1">Houghton</strain>
    </source>
</reference>
<keyword evidence="2" id="KW-1185">Reference proteome</keyword>